<dbReference type="Gene3D" id="3.40.710.10">
    <property type="entry name" value="DD-peptidase/beta-lactamase superfamily"/>
    <property type="match status" value="1"/>
</dbReference>
<organism evidence="1 2">
    <name type="scientific">Rhodofomes roseus</name>
    <dbReference type="NCBI Taxonomy" id="34475"/>
    <lineage>
        <taxon>Eukaryota</taxon>
        <taxon>Fungi</taxon>
        <taxon>Dikarya</taxon>
        <taxon>Basidiomycota</taxon>
        <taxon>Agaricomycotina</taxon>
        <taxon>Agaricomycetes</taxon>
        <taxon>Polyporales</taxon>
        <taxon>Rhodofomes</taxon>
    </lineage>
</organism>
<dbReference type="InterPro" id="IPR012338">
    <property type="entry name" value="Beta-lactam/transpept-like"/>
</dbReference>
<dbReference type="AlphaFoldDB" id="A0A4Y9Y553"/>
<accession>A0A4Y9Y553</accession>
<reference evidence="1 2" key="1">
    <citation type="submission" date="2019-01" db="EMBL/GenBank/DDBJ databases">
        <title>Genome sequencing of the rare red list fungi Fomitopsis rosea.</title>
        <authorList>
            <person name="Buettner E."/>
            <person name="Kellner H."/>
        </authorList>
    </citation>
    <scope>NUCLEOTIDE SEQUENCE [LARGE SCALE GENOMIC DNA]</scope>
    <source>
        <strain evidence="1 2">DSM 105464</strain>
    </source>
</reference>
<name>A0A4Y9Y553_9APHY</name>
<evidence type="ECO:0000313" key="1">
    <source>
        <dbReference type="EMBL" id="TFY56933.1"/>
    </source>
</evidence>
<evidence type="ECO:0000313" key="2">
    <source>
        <dbReference type="Proteomes" id="UP000298390"/>
    </source>
</evidence>
<gene>
    <name evidence="1" type="ORF">EVJ58_g7335</name>
</gene>
<dbReference type="STRING" id="34475.A0A4Y9Y553"/>
<protein>
    <recommendedName>
        <fullName evidence="3">Beta-lactamase</fullName>
    </recommendedName>
</protein>
<comment type="caution">
    <text evidence="1">The sequence shown here is derived from an EMBL/GenBank/DDBJ whole genome shotgun (WGS) entry which is preliminary data.</text>
</comment>
<dbReference type="Proteomes" id="UP000298390">
    <property type="component" value="Unassembled WGS sequence"/>
</dbReference>
<sequence length="63" mass="7268">MGILMDDFTESRNVTPLPAGVTKFDWQTKVKDLLPDEWALEDYWASEKVNIRDALSHMTGMPR</sequence>
<evidence type="ECO:0008006" key="3">
    <source>
        <dbReference type="Google" id="ProtNLM"/>
    </source>
</evidence>
<dbReference type="EMBL" id="SEKV01000465">
    <property type="protein sequence ID" value="TFY56933.1"/>
    <property type="molecule type" value="Genomic_DNA"/>
</dbReference>
<proteinExistence type="predicted"/>